<protein>
    <submittedName>
        <fullName evidence="2">Uncharacterized protein</fullName>
    </submittedName>
</protein>
<feature type="compositionally biased region" description="Basic and acidic residues" evidence="1">
    <location>
        <begin position="9"/>
        <end position="22"/>
    </location>
</feature>
<proteinExistence type="predicted"/>
<sequence length="109" mass="11805">MAEPAAARPHPEELPMHTHADGEYEMPSVEALLAGTLALMTGHAQSACSHQRGLMAQKIGANLCCLSRHPALSSNFKTVVERMRAHWAVFAQSITDPTPSWATSSTRLQ</sequence>
<evidence type="ECO:0000256" key="1">
    <source>
        <dbReference type="SAM" id="MobiDB-lite"/>
    </source>
</evidence>
<gene>
    <name evidence="2" type="ORF">ACFQPB_22315</name>
</gene>
<dbReference type="EMBL" id="JBHTCA010000038">
    <property type="protein sequence ID" value="MFC7411598.1"/>
    <property type="molecule type" value="Genomic_DNA"/>
</dbReference>
<keyword evidence="3" id="KW-1185">Reference proteome</keyword>
<comment type="caution">
    <text evidence="2">The sequence shown here is derived from an EMBL/GenBank/DDBJ whole genome shotgun (WGS) entry which is preliminary data.</text>
</comment>
<feature type="region of interest" description="Disordered" evidence="1">
    <location>
        <begin position="1"/>
        <end position="22"/>
    </location>
</feature>
<name>A0ABW2QSQ7_9BURK</name>
<evidence type="ECO:0000313" key="2">
    <source>
        <dbReference type="EMBL" id="MFC7411598.1"/>
    </source>
</evidence>
<organism evidence="2 3">
    <name type="scientific">Hydrogenophaga atypica</name>
    <dbReference type="NCBI Taxonomy" id="249409"/>
    <lineage>
        <taxon>Bacteria</taxon>
        <taxon>Pseudomonadati</taxon>
        <taxon>Pseudomonadota</taxon>
        <taxon>Betaproteobacteria</taxon>
        <taxon>Burkholderiales</taxon>
        <taxon>Comamonadaceae</taxon>
        <taxon>Hydrogenophaga</taxon>
    </lineage>
</organism>
<dbReference type="Proteomes" id="UP001596501">
    <property type="component" value="Unassembled WGS sequence"/>
</dbReference>
<accession>A0ABW2QSQ7</accession>
<reference evidence="3" key="1">
    <citation type="journal article" date="2019" name="Int. J. Syst. Evol. Microbiol.">
        <title>The Global Catalogue of Microorganisms (GCM) 10K type strain sequencing project: providing services to taxonomists for standard genome sequencing and annotation.</title>
        <authorList>
            <consortium name="The Broad Institute Genomics Platform"/>
            <consortium name="The Broad Institute Genome Sequencing Center for Infectious Disease"/>
            <person name="Wu L."/>
            <person name="Ma J."/>
        </authorList>
    </citation>
    <scope>NUCLEOTIDE SEQUENCE [LARGE SCALE GENOMIC DNA]</scope>
    <source>
        <strain evidence="3">CGMCC 1.12371</strain>
    </source>
</reference>
<evidence type="ECO:0000313" key="3">
    <source>
        <dbReference type="Proteomes" id="UP001596501"/>
    </source>
</evidence>